<gene>
    <name evidence="3" type="primary">CRACDL</name>
</gene>
<feature type="region of interest" description="Disordered" evidence="1">
    <location>
        <begin position="859"/>
        <end position="925"/>
    </location>
</feature>
<feature type="region of interest" description="Disordered" evidence="1">
    <location>
        <begin position="474"/>
        <end position="645"/>
    </location>
</feature>
<dbReference type="AlphaFoldDB" id="A0A8C5LSK5"/>
<feature type="domain" description="DUF4592" evidence="2">
    <location>
        <begin position="125"/>
        <end position="261"/>
    </location>
</feature>
<evidence type="ECO:0000313" key="4">
    <source>
        <dbReference type="Proteomes" id="UP000694569"/>
    </source>
</evidence>
<reference evidence="3" key="2">
    <citation type="submission" date="2025-09" db="UniProtKB">
        <authorList>
            <consortium name="Ensembl"/>
        </authorList>
    </citation>
    <scope>IDENTIFICATION</scope>
</reference>
<protein>
    <submittedName>
        <fullName evidence="3">CRACD like</fullName>
    </submittedName>
</protein>
<evidence type="ECO:0000259" key="2">
    <source>
        <dbReference type="Pfam" id="PF15262"/>
    </source>
</evidence>
<organism evidence="3 4">
    <name type="scientific">Leptobrachium leishanense</name>
    <name type="common">Leishan spiny toad</name>
    <dbReference type="NCBI Taxonomy" id="445787"/>
    <lineage>
        <taxon>Eukaryota</taxon>
        <taxon>Metazoa</taxon>
        <taxon>Chordata</taxon>
        <taxon>Craniata</taxon>
        <taxon>Vertebrata</taxon>
        <taxon>Euteleostomi</taxon>
        <taxon>Amphibia</taxon>
        <taxon>Batrachia</taxon>
        <taxon>Anura</taxon>
        <taxon>Pelobatoidea</taxon>
        <taxon>Megophryidae</taxon>
        <taxon>Leptobrachium</taxon>
    </lineage>
</organism>
<dbReference type="InterPro" id="IPR026713">
    <property type="entry name" value="CRACD-like"/>
</dbReference>
<feature type="region of interest" description="Disordered" evidence="1">
    <location>
        <begin position="804"/>
        <end position="823"/>
    </location>
</feature>
<dbReference type="GeneTree" id="ENSGT00940000161984"/>
<evidence type="ECO:0000313" key="3">
    <source>
        <dbReference type="Ensembl" id="ENSLLEP00000001955.1"/>
    </source>
</evidence>
<keyword evidence="4" id="KW-1185">Reference proteome</keyword>
<proteinExistence type="predicted"/>
<feature type="compositionally biased region" description="Polar residues" evidence="1">
    <location>
        <begin position="599"/>
        <end position="637"/>
    </location>
</feature>
<reference evidence="3" key="1">
    <citation type="submission" date="2025-08" db="UniProtKB">
        <authorList>
            <consortium name="Ensembl"/>
        </authorList>
    </citation>
    <scope>IDENTIFICATION</scope>
</reference>
<dbReference type="PANTHER" id="PTHR47743:SF1">
    <property type="entry name" value="CRACD-LIKE PROTEIN"/>
    <property type="match status" value="1"/>
</dbReference>
<feature type="compositionally biased region" description="Polar residues" evidence="1">
    <location>
        <begin position="474"/>
        <end position="495"/>
    </location>
</feature>
<feature type="region of interest" description="Disordered" evidence="1">
    <location>
        <begin position="126"/>
        <end position="274"/>
    </location>
</feature>
<dbReference type="Proteomes" id="UP000694569">
    <property type="component" value="Unplaced"/>
</dbReference>
<dbReference type="PANTHER" id="PTHR47743">
    <property type="entry name" value="KIAA1210 / KIAA1211 FAMILY MEMBER"/>
    <property type="match status" value="1"/>
</dbReference>
<dbReference type="Ensembl" id="ENSLLET00000002040.1">
    <property type="protein sequence ID" value="ENSLLEP00000001955.1"/>
    <property type="gene ID" value="ENSLLEG00000001259.1"/>
</dbReference>
<feature type="compositionally biased region" description="Basic residues" evidence="1">
    <location>
        <begin position="246"/>
        <end position="264"/>
    </location>
</feature>
<dbReference type="OrthoDB" id="9944945at2759"/>
<sequence length="925" mass="101772">MDSKVRESETLVEDVSAKKKFNFKSFKKFFGIKKRKETLPDVEDNVGLKQSQSASDVTIPVCADLDYDSEDEIGATAAVLGSRAVSHDSIFIPEKVQETDRPGRVFSQENVSDRIRALQAKLQSNIKIGPPPFGIFTKRTDDAGASSEDDGLPQSPPELSLAHDTVKTRFSDRPKHLSSLSLLGTGSEEDEQISSGHSSRPLSPEARQLTNARRVSPQRTDDDSISPSADFDSPAQFSTVLDNSAARHRLSVKPRNQRMSKTRRSSGVLQNETLEDLTSTIEEHECDNEGEAITTPTNVNENYKCMDIAQNATNNASSAQQADMANQMPQNMDVKQNEIIMEKEPQILGAQALLTSDNEELCSKVPSHREDIKAQLNMKVVNAEMEKDLVGSSPSKSNGGTPRRLSAAGNNMSELVLNKSMSPKHDQSPKSSSDKAKKLTKELTQGLVKKSSPVVQELVLTRTENEQRLQTTNYVQSHTQASQPSTNVDPSLSQNEKSRGNQELSDKENNKFVGNADKKVDKPSSEIGAQKKFSVSSASERPKGGSFSLKGKTESEVAKNLKFSVSKSAIPSSEKEKDDPKPHSTHTERKTSVKKKESFAQSKSVSVDKSSLGSDAPEQNSVPDTSGSSVITESQASSDEKNPFFVKLRSTSMSVRYREGMAQEPHRVKRHSAEIRYDKTGQMTLCNDDCTENPGPEISSKNENTNIKTNLSEQTNLRPMLAKKPVLQNITVADNNINKDTLACAPQQEKNVKSSEVKTEINVSGRRLSFQKNIGSVPENAKGTESKGQPTWVSVALQKSKSFKEERGLTGNKSAVPEANKETVDKDRIEDVLKNQGDLPQNKTANVTATVFPELHGQEIKTDVRAQRPRSNTLSHPIPVPAHPSEKEDKNPPKRTTQSVSEEPSWMELAKKKSQAWNDMPQIIK</sequence>
<evidence type="ECO:0000256" key="1">
    <source>
        <dbReference type="SAM" id="MobiDB-lite"/>
    </source>
</evidence>
<feature type="region of interest" description="Disordered" evidence="1">
    <location>
        <begin position="419"/>
        <end position="447"/>
    </location>
</feature>
<feature type="compositionally biased region" description="Basic and acidic residues" evidence="1">
    <location>
        <begin position="573"/>
        <end position="598"/>
    </location>
</feature>
<feature type="compositionally biased region" description="Polar residues" evidence="1">
    <location>
        <begin position="265"/>
        <end position="274"/>
    </location>
</feature>
<feature type="compositionally biased region" description="Basic and acidic residues" evidence="1">
    <location>
        <begin position="423"/>
        <end position="441"/>
    </location>
</feature>
<feature type="compositionally biased region" description="Basic and acidic residues" evidence="1">
    <location>
        <begin position="164"/>
        <end position="175"/>
    </location>
</feature>
<name>A0A8C5LSK5_9ANUR</name>
<dbReference type="InterPro" id="IPR028030">
    <property type="entry name" value="DUF4592"/>
</dbReference>
<feature type="compositionally biased region" description="Low complexity" evidence="1">
    <location>
        <begin position="177"/>
        <end position="186"/>
    </location>
</feature>
<feature type="compositionally biased region" description="Basic and acidic residues" evidence="1">
    <location>
        <begin position="496"/>
        <end position="524"/>
    </location>
</feature>
<accession>A0A8C5LSK5</accession>
<dbReference type="Pfam" id="PF15262">
    <property type="entry name" value="DUF4592"/>
    <property type="match status" value="1"/>
</dbReference>